<accession>A0A2W4W2D9</accession>
<evidence type="ECO:0000313" key="2">
    <source>
        <dbReference type="Proteomes" id="UP000249467"/>
    </source>
</evidence>
<dbReference type="AlphaFoldDB" id="A0A2W4W2D9"/>
<reference evidence="1 2" key="2">
    <citation type="submission" date="2018-06" db="EMBL/GenBank/DDBJ databases">
        <title>Metagenomic assembly of (sub)arctic Cyanobacteria and their associated microbiome from non-axenic cultures.</title>
        <authorList>
            <person name="Baurain D."/>
        </authorList>
    </citation>
    <scope>NUCLEOTIDE SEQUENCE [LARGE SCALE GENOMIC DNA]</scope>
    <source>
        <strain evidence="1">ULC066bin1</strain>
    </source>
</reference>
<dbReference type="InterPro" id="IPR011250">
    <property type="entry name" value="OMP/PagP_B-barrel"/>
</dbReference>
<comment type="caution">
    <text evidence="1">The sequence shown here is derived from an EMBL/GenBank/DDBJ whole genome shotgun (WGS) entry which is preliminary data.</text>
</comment>
<evidence type="ECO:0008006" key="3">
    <source>
        <dbReference type="Google" id="ProtNLM"/>
    </source>
</evidence>
<dbReference type="EMBL" id="QBML01000023">
    <property type="protein sequence ID" value="PZO38450.1"/>
    <property type="molecule type" value="Genomic_DNA"/>
</dbReference>
<sequence>MKFHLLAGITLLVLGNSITEVEAQNSACGWVKNCQTITNKKQSAESTTTPTSLKKVESSIQLPEGKVSTVATLTAVPDGSAATLKGSTNSVAQIAPPTDSNGNRIFRATRSGPSFLGVGANFGLSGDGNVGDRSLVIISKLGLTETISVRPSLLLLRDFVTVLLPVTYDFSPQEPFGDFKFSPYLGGGVAINTGSTNSYGLLLTGGVDIPLSSVFTINVAANLAFLNSTDLGIVVGIGYNF</sequence>
<evidence type="ECO:0000313" key="1">
    <source>
        <dbReference type="EMBL" id="PZO38450.1"/>
    </source>
</evidence>
<proteinExistence type="predicted"/>
<dbReference type="Proteomes" id="UP000249467">
    <property type="component" value="Unassembled WGS sequence"/>
</dbReference>
<dbReference type="SUPFAM" id="SSF56925">
    <property type="entry name" value="OMPA-like"/>
    <property type="match status" value="1"/>
</dbReference>
<protein>
    <recommendedName>
        <fullName evidence="3">Outer membrane protein beta-barrel domain-containing protein</fullName>
    </recommendedName>
</protein>
<gene>
    <name evidence="1" type="ORF">DCF19_16125</name>
</gene>
<name>A0A2W4W2D9_9CYAN</name>
<reference evidence="1 2" key="1">
    <citation type="submission" date="2018-04" db="EMBL/GenBank/DDBJ databases">
        <authorList>
            <person name="Go L.Y."/>
            <person name="Mitchell J.A."/>
        </authorList>
    </citation>
    <scope>NUCLEOTIDE SEQUENCE [LARGE SCALE GENOMIC DNA]</scope>
    <source>
        <strain evidence="1">ULC066bin1</strain>
    </source>
</reference>
<organism evidence="1 2">
    <name type="scientific">Pseudanabaena frigida</name>
    <dbReference type="NCBI Taxonomy" id="945775"/>
    <lineage>
        <taxon>Bacteria</taxon>
        <taxon>Bacillati</taxon>
        <taxon>Cyanobacteriota</taxon>
        <taxon>Cyanophyceae</taxon>
        <taxon>Pseudanabaenales</taxon>
        <taxon>Pseudanabaenaceae</taxon>
        <taxon>Pseudanabaena</taxon>
    </lineage>
</organism>